<comment type="caution">
    <text evidence="1">The sequence shown here is derived from an EMBL/GenBank/DDBJ whole genome shotgun (WGS) entry which is preliminary data.</text>
</comment>
<evidence type="ECO:0000313" key="2">
    <source>
        <dbReference type="Proteomes" id="UP001054252"/>
    </source>
</evidence>
<name>A0AAV5JEA1_9ROSI</name>
<evidence type="ECO:0000313" key="1">
    <source>
        <dbReference type="EMBL" id="GKV11076.1"/>
    </source>
</evidence>
<dbReference type="Proteomes" id="UP001054252">
    <property type="component" value="Unassembled WGS sequence"/>
</dbReference>
<gene>
    <name evidence="1" type="ORF">SLEP1_g22361</name>
</gene>
<accession>A0AAV5JEA1</accession>
<dbReference type="EMBL" id="BPVZ01000033">
    <property type="protein sequence ID" value="GKV11076.1"/>
    <property type="molecule type" value="Genomic_DNA"/>
</dbReference>
<sequence>MQASLSSLFPLKPPKICQTQTKKLQQMLSPRCFLWLDVTNTS</sequence>
<proteinExistence type="predicted"/>
<reference evidence="1 2" key="1">
    <citation type="journal article" date="2021" name="Commun. Biol.">
        <title>The genome of Shorea leprosula (Dipterocarpaceae) highlights the ecological relevance of drought in aseasonal tropical rainforests.</title>
        <authorList>
            <person name="Ng K.K.S."/>
            <person name="Kobayashi M.J."/>
            <person name="Fawcett J.A."/>
            <person name="Hatakeyama M."/>
            <person name="Paape T."/>
            <person name="Ng C.H."/>
            <person name="Ang C.C."/>
            <person name="Tnah L.H."/>
            <person name="Lee C.T."/>
            <person name="Nishiyama T."/>
            <person name="Sese J."/>
            <person name="O'Brien M.J."/>
            <person name="Copetti D."/>
            <person name="Mohd Noor M.I."/>
            <person name="Ong R.C."/>
            <person name="Putra M."/>
            <person name="Sireger I.Z."/>
            <person name="Indrioko S."/>
            <person name="Kosugi Y."/>
            <person name="Izuno A."/>
            <person name="Isagi Y."/>
            <person name="Lee S.L."/>
            <person name="Shimizu K.K."/>
        </authorList>
    </citation>
    <scope>NUCLEOTIDE SEQUENCE [LARGE SCALE GENOMIC DNA]</scope>
    <source>
        <strain evidence="1">214</strain>
    </source>
</reference>
<protein>
    <submittedName>
        <fullName evidence="1">Uncharacterized protein</fullName>
    </submittedName>
</protein>
<keyword evidence="2" id="KW-1185">Reference proteome</keyword>
<organism evidence="1 2">
    <name type="scientific">Rubroshorea leprosula</name>
    <dbReference type="NCBI Taxonomy" id="152421"/>
    <lineage>
        <taxon>Eukaryota</taxon>
        <taxon>Viridiplantae</taxon>
        <taxon>Streptophyta</taxon>
        <taxon>Embryophyta</taxon>
        <taxon>Tracheophyta</taxon>
        <taxon>Spermatophyta</taxon>
        <taxon>Magnoliopsida</taxon>
        <taxon>eudicotyledons</taxon>
        <taxon>Gunneridae</taxon>
        <taxon>Pentapetalae</taxon>
        <taxon>rosids</taxon>
        <taxon>malvids</taxon>
        <taxon>Malvales</taxon>
        <taxon>Dipterocarpaceae</taxon>
        <taxon>Rubroshorea</taxon>
    </lineage>
</organism>
<dbReference type="AlphaFoldDB" id="A0AAV5JEA1"/>